<proteinExistence type="predicted"/>
<dbReference type="AlphaFoldDB" id="A0ABD2KAM4"/>
<evidence type="ECO:0000313" key="1">
    <source>
        <dbReference type="EMBL" id="KAL3099921.1"/>
    </source>
</evidence>
<keyword evidence="2" id="KW-1185">Reference proteome</keyword>
<sequence>MSHKMLEFEVAPILRHHAVRIPFKCAECGDAIFKTFDFNSSGKFNRFDRYGEHKRILDKKHSSVTRNDR</sequence>
<gene>
    <name evidence="1" type="ORF">niasHS_001847</name>
</gene>
<accession>A0ABD2KAM4</accession>
<name>A0ABD2KAM4_HETSC</name>
<protein>
    <submittedName>
        <fullName evidence="1">Uncharacterized protein</fullName>
    </submittedName>
</protein>
<dbReference type="EMBL" id="JBICCN010000037">
    <property type="protein sequence ID" value="KAL3099921.1"/>
    <property type="molecule type" value="Genomic_DNA"/>
</dbReference>
<comment type="caution">
    <text evidence="1">The sequence shown here is derived from an EMBL/GenBank/DDBJ whole genome shotgun (WGS) entry which is preliminary data.</text>
</comment>
<reference evidence="1 2" key="1">
    <citation type="submission" date="2024-10" db="EMBL/GenBank/DDBJ databases">
        <authorList>
            <person name="Kim D."/>
        </authorList>
    </citation>
    <scope>NUCLEOTIDE SEQUENCE [LARGE SCALE GENOMIC DNA]</scope>
    <source>
        <strain evidence="1">Taebaek</strain>
    </source>
</reference>
<evidence type="ECO:0000313" key="2">
    <source>
        <dbReference type="Proteomes" id="UP001620645"/>
    </source>
</evidence>
<dbReference type="Proteomes" id="UP001620645">
    <property type="component" value="Unassembled WGS sequence"/>
</dbReference>
<organism evidence="1 2">
    <name type="scientific">Heterodera schachtii</name>
    <name type="common">Sugarbeet cyst nematode worm</name>
    <name type="synonym">Tylenchus schachtii</name>
    <dbReference type="NCBI Taxonomy" id="97005"/>
    <lineage>
        <taxon>Eukaryota</taxon>
        <taxon>Metazoa</taxon>
        <taxon>Ecdysozoa</taxon>
        <taxon>Nematoda</taxon>
        <taxon>Chromadorea</taxon>
        <taxon>Rhabditida</taxon>
        <taxon>Tylenchina</taxon>
        <taxon>Tylenchomorpha</taxon>
        <taxon>Tylenchoidea</taxon>
        <taxon>Heteroderidae</taxon>
        <taxon>Heteroderinae</taxon>
        <taxon>Heterodera</taxon>
    </lineage>
</organism>